<dbReference type="Proteomes" id="UP000658131">
    <property type="component" value="Unassembled WGS sequence"/>
</dbReference>
<organism evidence="2 3">
    <name type="scientific">Yanshouia hominis</name>
    <dbReference type="NCBI Taxonomy" id="2763673"/>
    <lineage>
        <taxon>Bacteria</taxon>
        <taxon>Bacillati</taxon>
        <taxon>Bacillota</taxon>
        <taxon>Clostridia</taxon>
        <taxon>Eubacteriales</taxon>
        <taxon>Oscillospiraceae</taxon>
        <taxon>Yanshouia</taxon>
    </lineage>
</organism>
<evidence type="ECO:0000313" key="3">
    <source>
        <dbReference type="Proteomes" id="UP000658131"/>
    </source>
</evidence>
<protein>
    <submittedName>
        <fullName evidence="2">Asp23/Gls24 family envelope stress response protein</fullName>
    </submittedName>
</protein>
<dbReference type="PANTHER" id="PTHR34297:SF2">
    <property type="entry name" value="ASP23_GLS24 FAMILY ENVELOPE STRESS RESPONSE PROTEIN"/>
    <property type="match status" value="1"/>
</dbReference>
<dbReference type="EMBL" id="JACRTB010000005">
    <property type="protein sequence ID" value="MBC8575528.1"/>
    <property type="molecule type" value="Genomic_DNA"/>
</dbReference>
<reference evidence="2 3" key="1">
    <citation type="submission" date="2020-08" db="EMBL/GenBank/DDBJ databases">
        <title>Genome public.</title>
        <authorList>
            <person name="Liu C."/>
            <person name="Sun Q."/>
        </authorList>
    </citation>
    <scope>NUCLEOTIDE SEQUENCE [LARGE SCALE GENOMIC DNA]</scope>
    <source>
        <strain evidence="2 3">BX1</strain>
    </source>
</reference>
<evidence type="ECO:0000256" key="1">
    <source>
        <dbReference type="ARBA" id="ARBA00005721"/>
    </source>
</evidence>
<keyword evidence="3" id="KW-1185">Reference proteome</keyword>
<name>A0ABR7NGJ6_9FIRM</name>
<dbReference type="PANTHER" id="PTHR34297">
    <property type="entry name" value="HYPOTHETICAL CYTOSOLIC PROTEIN-RELATED"/>
    <property type="match status" value="1"/>
</dbReference>
<comment type="similarity">
    <text evidence="1">Belongs to the asp23 family.</text>
</comment>
<dbReference type="Pfam" id="PF03780">
    <property type="entry name" value="Asp23"/>
    <property type="match status" value="1"/>
</dbReference>
<proteinExistence type="inferred from homology"/>
<dbReference type="RefSeq" id="WP_093373197.1">
    <property type="nucleotide sequence ID" value="NZ_JACRTB010000005.1"/>
</dbReference>
<accession>A0ABR7NGJ6</accession>
<gene>
    <name evidence="2" type="ORF">H8717_03750</name>
</gene>
<evidence type="ECO:0000313" key="2">
    <source>
        <dbReference type="EMBL" id="MBC8575528.1"/>
    </source>
</evidence>
<comment type="caution">
    <text evidence="2">The sequence shown here is derived from an EMBL/GenBank/DDBJ whole genome shotgun (WGS) entry which is preliminary data.</text>
</comment>
<dbReference type="InterPro" id="IPR005531">
    <property type="entry name" value="Asp23"/>
</dbReference>
<sequence>MIRIENRLGTVGISTNFFAQLVSHAAANCFGVAGMVVSGASQGLRSMAGGALPDKGVLVRAKDGRLEVELHIEVAYGVNIAAVVRSLVSEVRYAVETVTGLRVDCVNVFVDAMKCE</sequence>